<reference evidence="4" key="1">
    <citation type="journal article" date="2019" name="Int. J. Syst. Evol. Microbiol.">
        <title>The Global Catalogue of Microorganisms (GCM) 10K type strain sequencing project: providing services to taxonomists for standard genome sequencing and annotation.</title>
        <authorList>
            <consortium name="The Broad Institute Genomics Platform"/>
            <consortium name="The Broad Institute Genome Sequencing Center for Infectious Disease"/>
            <person name="Wu L."/>
            <person name="Ma J."/>
        </authorList>
    </citation>
    <scope>NUCLEOTIDE SEQUENCE [LARGE SCALE GENOMIC DNA]</scope>
    <source>
        <strain evidence="4">DFY41</strain>
    </source>
</reference>
<evidence type="ECO:0000313" key="4">
    <source>
        <dbReference type="Proteomes" id="UP001596087"/>
    </source>
</evidence>
<accession>A0ABW0BLA5</accession>
<name>A0ABW0BLA5_9ACTN</name>
<feature type="compositionally biased region" description="Acidic residues" evidence="1">
    <location>
        <begin position="90"/>
        <end position="99"/>
    </location>
</feature>
<proteinExistence type="predicted"/>
<gene>
    <name evidence="3" type="ORF">ACFPGP_14325</name>
</gene>
<sequence>MARGKRAGARRKASFDWRVALLAVGVTLTVIAWGYLVRSAIDFGTTARGGDSRAWIFLGAASLGAVACLFVALIMVAQILRRLGITRGEDDEHELDDAPDGEHPPELPRPARPPGGRRRAS</sequence>
<comment type="caution">
    <text evidence="3">The sequence shown here is derived from an EMBL/GenBank/DDBJ whole genome shotgun (WGS) entry which is preliminary data.</text>
</comment>
<feature type="transmembrane region" description="Helical" evidence="2">
    <location>
        <begin position="15"/>
        <end position="35"/>
    </location>
</feature>
<keyword evidence="4" id="KW-1185">Reference proteome</keyword>
<keyword evidence="2" id="KW-0812">Transmembrane</keyword>
<feature type="transmembrane region" description="Helical" evidence="2">
    <location>
        <begin position="55"/>
        <end position="77"/>
    </location>
</feature>
<keyword evidence="2" id="KW-1133">Transmembrane helix</keyword>
<dbReference type="RefSeq" id="WP_378591249.1">
    <property type="nucleotide sequence ID" value="NZ_JBHSKD010000018.1"/>
</dbReference>
<feature type="region of interest" description="Disordered" evidence="1">
    <location>
        <begin position="90"/>
        <end position="121"/>
    </location>
</feature>
<keyword evidence="2" id="KW-0472">Membrane</keyword>
<dbReference type="Proteomes" id="UP001596087">
    <property type="component" value="Unassembled WGS sequence"/>
</dbReference>
<evidence type="ECO:0000313" key="3">
    <source>
        <dbReference type="EMBL" id="MFC5177855.1"/>
    </source>
</evidence>
<evidence type="ECO:0000256" key="2">
    <source>
        <dbReference type="SAM" id="Phobius"/>
    </source>
</evidence>
<evidence type="ECO:0008006" key="5">
    <source>
        <dbReference type="Google" id="ProtNLM"/>
    </source>
</evidence>
<organism evidence="3 4">
    <name type="scientific">Nocardioides taihuensis</name>
    <dbReference type="NCBI Taxonomy" id="1835606"/>
    <lineage>
        <taxon>Bacteria</taxon>
        <taxon>Bacillati</taxon>
        <taxon>Actinomycetota</taxon>
        <taxon>Actinomycetes</taxon>
        <taxon>Propionibacteriales</taxon>
        <taxon>Nocardioidaceae</taxon>
        <taxon>Nocardioides</taxon>
    </lineage>
</organism>
<evidence type="ECO:0000256" key="1">
    <source>
        <dbReference type="SAM" id="MobiDB-lite"/>
    </source>
</evidence>
<dbReference type="EMBL" id="JBHSKD010000018">
    <property type="protein sequence ID" value="MFC5177855.1"/>
    <property type="molecule type" value="Genomic_DNA"/>
</dbReference>
<protein>
    <recommendedName>
        <fullName evidence="5">DUF1049 domain-containing protein</fullName>
    </recommendedName>
</protein>